<evidence type="ECO:0000256" key="1">
    <source>
        <dbReference type="ARBA" id="ARBA00010838"/>
    </source>
</evidence>
<dbReference type="Gene3D" id="3.20.20.80">
    <property type="entry name" value="Glycosidases"/>
    <property type="match status" value="1"/>
</dbReference>
<organism evidence="6 7">
    <name type="scientific">Pseudooceanicola albus</name>
    <dbReference type="NCBI Taxonomy" id="2692189"/>
    <lineage>
        <taxon>Bacteria</taxon>
        <taxon>Pseudomonadati</taxon>
        <taxon>Pseudomonadota</taxon>
        <taxon>Alphaproteobacteria</taxon>
        <taxon>Rhodobacterales</taxon>
        <taxon>Paracoccaceae</taxon>
        <taxon>Pseudooceanicola</taxon>
    </lineage>
</organism>
<reference evidence="6 7" key="1">
    <citation type="submission" date="2019-12" db="EMBL/GenBank/DDBJ databases">
        <authorList>
            <person name="Li M."/>
        </authorList>
    </citation>
    <scope>NUCLEOTIDE SEQUENCE [LARGE SCALE GENOMIC DNA]</scope>
    <source>
        <strain evidence="6 7">GBMRC 2024</strain>
    </source>
</reference>
<keyword evidence="7" id="KW-1185">Reference proteome</keyword>
<accession>A0A6L7G317</accession>
<dbReference type="InterPro" id="IPR006311">
    <property type="entry name" value="TAT_signal"/>
</dbReference>
<dbReference type="PRINTS" id="PR00131">
    <property type="entry name" value="GLHYDRLASE1"/>
</dbReference>
<dbReference type="InterPro" id="IPR001360">
    <property type="entry name" value="Glyco_hydro_1"/>
</dbReference>
<dbReference type="RefSeq" id="WP_160893691.1">
    <property type="nucleotide sequence ID" value="NZ_WUMU01000006.1"/>
</dbReference>
<feature type="signal peptide" evidence="5">
    <location>
        <begin position="1"/>
        <end position="22"/>
    </location>
</feature>
<comment type="similarity">
    <text evidence="1 4">Belongs to the glycosyl hydrolase 1 family.</text>
</comment>
<evidence type="ECO:0000256" key="2">
    <source>
        <dbReference type="ARBA" id="ARBA00022801"/>
    </source>
</evidence>
<gene>
    <name evidence="6" type="ORF">GR170_08630</name>
</gene>
<keyword evidence="3" id="KW-0326">Glycosidase</keyword>
<sequence>MITRRSLLALAAASAAAGPARAASPAAAPARDFLWGASTAPHQIEGNNTASDLWFIENQQPSIFRAPSGDACNSFALWEEDLELARALGLNCYRFGVEWARIEPVRGRFSQAMLDHYARLVDGCLARGLAPVVTFNHFTAPLWFSAMGGWTSPEAPALFARYCAEVARAFGDRIAHALTLNEPNLMRVLTHRLPPQVWQIQTLTNQRAAERLNVPRFVCANVMGLEDLPEMEAGMLAGHKAGRAAIRSVRADLSVGLSLAMIDDQAEGAGSMRDAVRAACYDSWLEAAQADDFIGVQTYERLRWGKDGPLPPPAGAPLTEAGVEVWPRALEGTVRYAHARAGVPVLVTENGIGTSDDNLRARFLPEAIAGLRAAMADGVPVLGYCVWSLLDNFEWISGYGPKYGLYAVDFETFERRIRPSAAVYAGIVRG</sequence>
<dbReference type="EMBL" id="WUMU01000006">
    <property type="protein sequence ID" value="MXN17898.1"/>
    <property type="molecule type" value="Genomic_DNA"/>
</dbReference>
<feature type="chain" id="PRO_5026990885" evidence="5">
    <location>
        <begin position="23"/>
        <end position="430"/>
    </location>
</feature>
<keyword evidence="2 6" id="KW-0378">Hydrolase</keyword>
<comment type="caution">
    <text evidence="6">The sequence shown here is derived from an EMBL/GenBank/DDBJ whole genome shotgun (WGS) entry which is preliminary data.</text>
</comment>
<dbReference type="GO" id="GO:0005829">
    <property type="term" value="C:cytosol"/>
    <property type="evidence" value="ECO:0007669"/>
    <property type="project" value="TreeGrafter"/>
</dbReference>
<proteinExistence type="inferred from homology"/>
<evidence type="ECO:0000313" key="6">
    <source>
        <dbReference type="EMBL" id="MXN17898.1"/>
    </source>
</evidence>
<dbReference type="SUPFAM" id="SSF51445">
    <property type="entry name" value="(Trans)glycosidases"/>
    <property type="match status" value="1"/>
</dbReference>
<protein>
    <submittedName>
        <fullName evidence="6">Family 1 glycosylhydrolase</fullName>
    </submittedName>
</protein>
<dbReference type="PANTHER" id="PTHR10353:SF36">
    <property type="entry name" value="LP05116P"/>
    <property type="match status" value="1"/>
</dbReference>
<dbReference type="GO" id="GO:0016052">
    <property type="term" value="P:carbohydrate catabolic process"/>
    <property type="evidence" value="ECO:0007669"/>
    <property type="project" value="TreeGrafter"/>
</dbReference>
<dbReference type="AlphaFoldDB" id="A0A6L7G317"/>
<name>A0A6L7G317_9RHOB</name>
<keyword evidence="5" id="KW-0732">Signal</keyword>
<dbReference type="PROSITE" id="PS51318">
    <property type="entry name" value="TAT"/>
    <property type="match status" value="1"/>
</dbReference>
<evidence type="ECO:0000256" key="5">
    <source>
        <dbReference type="SAM" id="SignalP"/>
    </source>
</evidence>
<dbReference type="GO" id="GO:0008422">
    <property type="term" value="F:beta-glucosidase activity"/>
    <property type="evidence" value="ECO:0007669"/>
    <property type="project" value="TreeGrafter"/>
</dbReference>
<evidence type="ECO:0000313" key="7">
    <source>
        <dbReference type="Proteomes" id="UP000477911"/>
    </source>
</evidence>
<evidence type="ECO:0000256" key="3">
    <source>
        <dbReference type="ARBA" id="ARBA00023295"/>
    </source>
</evidence>
<dbReference type="Pfam" id="PF00232">
    <property type="entry name" value="Glyco_hydro_1"/>
    <property type="match status" value="2"/>
</dbReference>
<evidence type="ECO:0000256" key="4">
    <source>
        <dbReference type="RuleBase" id="RU003690"/>
    </source>
</evidence>
<dbReference type="PANTHER" id="PTHR10353">
    <property type="entry name" value="GLYCOSYL HYDROLASE"/>
    <property type="match status" value="1"/>
</dbReference>
<dbReference type="InterPro" id="IPR017853">
    <property type="entry name" value="GH"/>
</dbReference>
<dbReference type="Proteomes" id="UP000477911">
    <property type="component" value="Unassembled WGS sequence"/>
</dbReference>